<comment type="caution">
    <text evidence="16">The sequence shown here is derived from an EMBL/GenBank/DDBJ whole genome shotgun (WGS) entry which is preliminary data.</text>
</comment>
<dbReference type="FunFam" id="3.40.47.10:FF:000018">
    <property type="entry name" value="3-oxoacyl-[acyl-carrier-protein] synthase 2"/>
    <property type="match status" value="1"/>
</dbReference>
<evidence type="ECO:0000256" key="5">
    <source>
        <dbReference type="ARBA" id="ARBA00022475"/>
    </source>
</evidence>
<evidence type="ECO:0000256" key="3">
    <source>
        <dbReference type="ARBA" id="ARBA00008467"/>
    </source>
</evidence>
<feature type="domain" description="Ketosynthase family 3 (KS3)" evidence="15">
    <location>
        <begin position="2"/>
        <end position="406"/>
    </location>
</feature>
<reference evidence="16 17" key="1">
    <citation type="submission" date="2015-11" db="EMBL/GenBank/DDBJ databases">
        <title>Genomic analysis of 38 Legionella species identifies large and diverse effector repertoires.</title>
        <authorList>
            <person name="Burstein D."/>
            <person name="Amaro F."/>
            <person name="Zusman T."/>
            <person name="Lifshitz Z."/>
            <person name="Cohen O."/>
            <person name="Gilbert J.A."/>
            <person name="Pupko T."/>
            <person name="Shuman H.A."/>
            <person name="Segal G."/>
        </authorList>
    </citation>
    <scope>NUCLEOTIDE SEQUENCE [LARGE SCALE GENOMIC DNA]</scope>
    <source>
        <strain evidence="16 17">ATCC 49655</strain>
    </source>
</reference>
<dbReference type="EMBL" id="LNYW01000033">
    <property type="protein sequence ID" value="KTD62488.1"/>
    <property type="molecule type" value="Genomic_DNA"/>
</dbReference>
<evidence type="ECO:0000256" key="8">
    <source>
        <dbReference type="ARBA" id="ARBA00022692"/>
    </source>
</evidence>
<dbReference type="STRING" id="1122169.Lsha_1188"/>
<evidence type="ECO:0000256" key="10">
    <source>
        <dbReference type="ARBA" id="ARBA00023136"/>
    </source>
</evidence>
<dbReference type="OrthoDB" id="9808669at2"/>
<dbReference type="GO" id="GO:0030497">
    <property type="term" value="P:fatty acid elongation"/>
    <property type="evidence" value="ECO:0007669"/>
    <property type="project" value="UniProtKB-ARBA"/>
</dbReference>
<organism evidence="16 17">
    <name type="scientific">Legionella shakespearei DSM 23087</name>
    <dbReference type="NCBI Taxonomy" id="1122169"/>
    <lineage>
        <taxon>Bacteria</taxon>
        <taxon>Pseudomonadati</taxon>
        <taxon>Pseudomonadota</taxon>
        <taxon>Gammaproteobacteria</taxon>
        <taxon>Legionellales</taxon>
        <taxon>Legionellaceae</taxon>
        <taxon>Legionella</taxon>
    </lineage>
</organism>
<dbReference type="GO" id="GO:0004315">
    <property type="term" value="F:3-oxoacyl-[acyl-carrier-protein] synthase activity"/>
    <property type="evidence" value="ECO:0007669"/>
    <property type="project" value="TreeGrafter"/>
</dbReference>
<evidence type="ECO:0000256" key="12">
    <source>
        <dbReference type="ARBA" id="ARBA00039445"/>
    </source>
</evidence>
<keyword evidence="7 14" id="KW-0808">Transferase</keyword>
<dbReference type="CDD" id="cd00834">
    <property type="entry name" value="KAS_I_II"/>
    <property type="match status" value="1"/>
</dbReference>
<proteinExistence type="inferred from homology"/>
<dbReference type="GO" id="GO:0005886">
    <property type="term" value="C:plasma membrane"/>
    <property type="evidence" value="ECO:0007669"/>
    <property type="project" value="UniProtKB-SubCell"/>
</dbReference>
<evidence type="ECO:0000313" key="17">
    <source>
        <dbReference type="Proteomes" id="UP000054600"/>
    </source>
</evidence>
<dbReference type="eggNOG" id="COG0304">
    <property type="taxonomic scope" value="Bacteria"/>
</dbReference>
<dbReference type="Gene3D" id="3.40.47.10">
    <property type="match status" value="1"/>
</dbReference>
<keyword evidence="4" id="KW-0536">Nodulation</keyword>
<dbReference type="InterPro" id="IPR014031">
    <property type="entry name" value="Ketoacyl_synth_C"/>
</dbReference>
<dbReference type="Pfam" id="PF00109">
    <property type="entry name" value="ketoacyl-synt"/>
    <property type="match status" value="1"/>
</dbReference>
<evidence type="ECO:0000313" key="16">
    <source>
        <dbReference type="EMBL" id="KTD62488.1"/>
    </source>
</evidence>
<dbReference type="InterPro" id="IPR014030">
    <property type="entry name" value="Ketoacyl_synth_N"/>
</dbReference>
<evidence type="ECO:0000259" key="15">
    <source>
        <dbReference type="PROSITE" id="PS52004"/>
    </source>
</evidence>
<dbReference type="Pfam" id="PF02801">
    <property type="entry name" value="Ketoacyl-synt_C"/>
    <property type="match status" value="1"/>
</dbReference>
<evidence type="ECO:0000256" key="2">
    <source>
        <dbReference type="ARBA" id="ARBA00005189"/>
    </source>
</evidence>
<keyword evidence="9" id="KW-1133">Transmembrane helix</keyword>
<dbReference type="SUPFAM" id="SSF53901">
    <property type="entry name" value="Thiolase-like"/>
    <property type="match status" value="2"/>
</dbReference>
<keyword evidence="10" id="KW-0472">Membrane</keyword>
<dbReference type="InterPro" id="IPR000794">
    <property type="entry name" value="Beta-ketoacyl_synthase"/>
</dbReference>
<dbReference type="FunFam" id="3.40.47.10:FF:000029">
    <property type="entry name" value="3-oxoacyl-[acyl-carrier-protein] synthase 1"/>
    <property type="match status" value="1"/>
</dbReference>
<evidence type="ECO:0000256" key="1">
    <source>
        <dbReference type="ARBA" id="ARBA00004533"/>
    </source>
</evidence>
<dbReference type="PANTHER" id="PTHR11712:SF352">
    <property type="entry name" value="3-OXOACYL-[ACYL-CARRIER-PROTEIN] SYNTHASE"/>
    <property type="match status" value="1"/>
</dbReference>
<keyword evidence="6" id="KW-0997">Cell inner membrane</keyword>
<evidence type="ECO:0000256" key="13">
    <source>
        <dbReference type="ARBA" id="ARBA00041756"/>
    </source>
</evidence>
<accession>A0A0W0Z045</accession>
<name>A0A0W0Z045_9GAMM</name>
<comment type="pathway">
    <text evidence="2">Lipid metabolism.</text>
</comment>
<evidence type="ECO:0000256" key="14">
    <source>
        <dbReference type="RuleBase" id="RU003694"/>
    </source>
</evidence>
<dbReference type="Proteomes" id="UP000054600">
    <property type="component" value="Unassembled WGS sequence"/>
</dbReference>
<keyword evidence="8" id="KW-0812">Transmembrane</keyword>
<dbReference type="PROSITE" id="PS52004">
    <property type="entry name" value="KS3_2"/>
    <property type="match status" value="1"/>
</dbReference>
<dbReference type="AlphaFoldDB" id="A0A0W0Z045"/>
<evidence type="ECO:0000256" key="4">
    <source>
        <dbReference type="ARBA" id="ARBA00022458"/>
    </source>
</evidence>
<dbReference type="NCBIfam" id="NF005589">
    <property type="entry name" value="PRK07314.1"/>
    <property type="match status" value="1"/>
</dbReference>
<evidence type="ECO:0000256" key="7">
    <source>
        <dbReference type="ARBA" id="ARBA00022679"/>
    </source>
</evidence>
<dbReference type="InterPro" id="IPR016039">
    <property type="entry name" value="Thiolase-like"/>
</dbReference>
<keyword evidence="5" id="KW-1003">Cell membrane</keyword>
<protein>
    <recommendedName>
        <fullName evidence="12">Nodulation protein E</fullName>
    </recommendedName>
    <alternativeName>
        <fullName evidence="13">Host-specificity of nodulation protein B</fullName>
    </alternativeName>
</protein>
<keyword evidence="17" id="KW-1185">Reference proteome</keyword>
<evidence type="ECO:0000256" key="6">
    <source>
        <dbReference type="ARBA" id="ARBA00022519"/>
    </source>
</evidence>
<comment type="subcellular location">
    <subcellularLocation>
        <location evidence="1">Cell inner membrane</location>
    </subcellularLocation>
</comment>
<dbReference type="PANTHER" id="PTHR11712">
    <property type="entry name" value="POLYKETIDE SYNTHASE-RELATED"/>
    <property type="match status" value="1"/>
</dbReference>
<dbReference type="PATRIC" id="fig|1122169.6.peg.1371"/>
<comment type="function">
    <text evidence="11">Proposed to synthesize NOD factor fatty acyl chain. Involved in the synthesis of a highly unsaturated fatty acid moiety, which forms part of a lipo-oligosaccharide that is responsible for host specificity.</text>
</comment>
<comment type="similarity">
    <text evidence="3 14">Belongs to the thiolase-like superfamily. Beta-ketoacyl-ACP synthases family.</text>
</comment>
<gene>
    <name evidence="16" type="primary">fabF_1</name>
    <name evidence="16" type="ORF">Lsha_1188</name>
</gene>
<dbReference type="InterPro" id="IPR020841">
    <property type="entry name" value="PKS_Beta-ketoAc_synthase_dom"/>
</dbReference>
<sequence>MKKRVVITGMEITSSIGTGIEKFWDAAQQGLCGIKRIQAYDPSPYTTQIAGEVTDLSLDHLPEFNKSKRYPKAAQFALYCAHHAIERSGLGAEELATAGTYIGTSLGGHPEMELGYKIFFTETWKKIPPLSIIRAMPNSVANHVAIAFGLGGPNSTISNACVSSGEAIGTAYQQIAQGNLTTAVCGGTESLVWESVMAGWCKLRVMSTNNENPSQASRPFDLNRDGMVMADGAGILILEELQQAKARGATILAEIIGFGASCDAFHVTAPNSQGQTRAIHAALNDARLSPNDIHYINAHGTGTQLNDSTETQTIKAVFGERAYEIPVTAQKAMTGHTIGAAGAMEIIATTLSLQKDMLLPTINLQTPDPECDLDYVANEARAKPIEIALSNHFAFGGANAALILRKYRG</sequence>
<evidence type="ECO:0000256" key="11">
    <source>
        <dbReference type="ARBA" id="ARBA00037576"/>
    </source>
</evidence>
<dbReference type="SMART" id="SM00825">
    <property type="entry name" value="PKS_KS"/>
    <property type="match status" value="1"/>
</dbReference>
<dbReference type="RefSeq" id="WP_018577899.1">
    <property type="nucleotide sequence ID" value="NZ_KB892415.1"/>
</dbReference>
<evidence type="ECO:0000256" key="9">
    <source>
        <dbReference type="ARBA" id="ARBA00022989"/>
    </source>
</evidence>